<dbReference type="SUPFAM" id="SSF51735">
    <property type="entry name" value="NAD(P)-binding Rossmann-fold domains"/>
    <property type="match status" value="1"/>
</dbReference>
<dbReference type="GO" id="GO:0016491">
    <property type="term" value="F:oxidoreductase activity"/>
    <property type="evidence" value="ECO:0007669"/>
    <property type="project" value="UniProtKB-KW"/>
</dbReference>
<dbReference type="PANTHER" id="PTHR43669:SF3">
    <property type="entry name" value="ALCOHOL DEHYDROGENASE, PUTATIVE (AFU_ORTHOLOGUE AFUA_3G03445)-RELATED"/>
    <property type="match status" value="1"/>
</dbReference>
<organism evidence="3">
    <name type="scientific">freshwater metagenome</name>
    <dbReference type="NCBI Taxonomy" id="449393"/>
    <lineage>
        <taxon>unclassified sequences</taxon>
        <taxon>metagenomes</taxon>
        <taxon>ecological metagenomes</taxon>
    </lineage>
</organism>
<dbReference type="EMBL" id="CAFBLP010000002">
    <property type="protein sequence ID" value="CAB4858488.1"/>
    <property type="molecule type" value="Genomic_DNA"/>
</dbReference>
<evidence type="ECO:0000313" key="3">
    <source>
        <dbReference type="EMBL" id="CAB4858488.1"/>
    </source>
</evidence>
<dbReference type="CDD" id="cd05233">
    <property type="entry name" value="SDR_c"/>
    <property type="match status" value="1"/>
</dbReference>
<reference evidence="3" key="1">
    <citation type="submission" date="2020-05" db="EMBL/GenBank/DDBJ databases">
        <authorList>
            <person name="Chiriac C."/>
            <person name="Salcher M."/>
            <person name="Ghai R."/>
            <person name="Kavagutti S V."/>
        </authorList>
    </citation>
    <scope>NUCLEOTIDE SEQUENCE</scope>
</reference>
<dbReference type="InterPro" id="IPR036291">
    <property type="entry name" value="NAD(P)-bd_dom_sf"/>
</dbReference>
<evidence type="ECO:0000256" key="1">
    <source>
        <dbReference type="ARBA" id="ARBA00006484"/>
    </source>
</evidence>
<evidence type="ECO:0000256" key="2">
    <source>
        <dbReference type="ARBA" id="ARBA00023002"/>
    </source>
</evidence>
<dbReference type="Gene3D" id="3.40.50.720">
    <property type="entry name" value="NAD(P)-binding Rossmann-like Domain"/>
    <property type="match status" value="1"/>
</dbReference>
<dbReference type="InterPro" id="IPR002347">
    <property type="entry name" value="SDR_fam"/>
</dbReference>
<name>A0A6J7CNP3_9ZZZZ</name>
<dbReference type="PRINTS" id="PR00081">
    <property type="entry name" value="GDHRDH"/>
</dbReference>
<sequence>MRTLQDRVAVVTGGAGGLGRAMGERFAAAGMRVVLADVQAEPLERTVNECRAAGMDIIGVQTDVTNYASVEALRDATLSAFGAVHVVCNNAGIGAGAEGRMWEHELNDWKWAIGVNMMGVVHGINAFVPVMLEQDDEGHVVNTSSGNGGVSPLPSTPQYAATKAAVVTITECLYGQLQEIGAKVSASVLFPGPHILRTGLFESWRSRTEEFAKERPRKTPYTTVEALEAQMQAAGVNIAYTPVEEVAELVVAGLLANEFWMHPRSERGDNQLLARTDSILHRTNPAYLRAVPG</sequence>
<keyword evidence="2" id="KW-0560">Oxidoreductase</keyword>
<accession>A0A6J7CNP3</accession>
<dbReference type="NCBIfam" id="NF004843">
    <property type="entry name" value="PRK06194.1"/>
    <property type="match status" value="1"/>
</dbReference>
<comment type="similarity">
    <text evidence="1">Belongs to the short-chain dehydrogenases/reductases (SDR) family.</text>
</comment>
<dbReference type="AlphaFoldDB" id="A0A6J7CNP3"/>
<gene>
    <name evidence="3" type="ORF">UFOPK3376_00115</name>
</gene>
<proteinExistence type="inferred from homology"/>
<dbReference type="PRINTS" id="PR00080">
    <property type="entry name" value="SDRFAMILY"/>
</dbReference>
<dbReference type="PANTHER" id="PTHR43669">
    <property type="entry name" value="5-KETO-D-GLUCONATE 5-REDUCTASE"/>
    <property type="match status" value="1"/>
</dbReference>
<protein>
    <submittedName>
        <fullName evidence="3">Unannotated protein</fullName>
    </submittedName>
</protein>
<dbReference type="Pfam" id="PF00106">
    <property type="entry name" value="adh_short"/>
    <property type="match status" value="1"/>
</dbReference>